<reference evidence="1" key="1">
    <citation type="journal article" date="2014" name="Front. Microbiol.">
        <title>High frequency of phylogenetically diverse reductive dehalogenase-homologous genes in deep subseafloor sedimentary metagenomes.</title>
        <authorList>
            <person name="Kawai M."/>
            <person name="Futagami T."/>
            <person name="Toyoda A."/>
            <person name="Takaki Y."/>
            <person name="Nishi S."/>
            <person name="Hori S."/>
            <person name="Arai W."/>
            <person name="Tsubouchi T."/>
            <person name="Morono Y."/>
            <person name="Uchiyama I."/>
            <person name="Ito T."/>
            <person name="Fujiyama A."/>
            <person name="Inagaki F."/>
            <person name="Takami H."/>
        </authorList>
    </citation>
    <scope>NUCLEOTIDE SEQUENCE</scope>
    <source>
        <strain evidence="1">Expedition CK06-06</strain>
    </source>
</reference>
<dbReference type="EMBL" id="BARV01024988">
    <property type="protein sequence ID" value="GAI39403.1"/>
    <property type="molecule type" value="Genomic_DNA"/>
</dbReference>
<comment type="caution">
    <text evidence="1">The sequence shown here is derived from an EMBL/GenBank/DDBJ whole genome shotgun (WGS) entry which is preliminary data.</text>
</comment>
<gene>
    <name evidence="1" type="ORF">S06H3_40678</name>
</gene>
<proteinExistence type="predicted"/>
<organism evidence="1">
    <name type="scientific">marine sediment metagenome</name>
    <dbReference type="NCBI Taxonomy" id="412755"/>
    <lineage>
        <taxon>unclassified sequences</taxon>
        <taxon>metagenomes</taxon>
        <taxon>ecological metagenomes</taxon>
    </lineage>
</organism>
<sequence>MSIARMKVRQLMKAAIKRGQSAHSFIWDMRQKGLGYRHTVMRADWRTAGQIEAKKD</sequence>
<accession>X1N736</accession>
<name>X1N736_9ZZZZ</name>
<protein>
    <submittedName>
        <fullName evidence="1">Uncharacterized protein</fullName>
    </submittedName>
</protein>
<feature type="non-terminal residue" evidence="1">
    <location>
        <position position="56"/>
    </location>
</feature>
<dbReference type="AlphaFoldDB" id="X1N736"/>
<evidence type="ECO:0000313" key="1">
    <source>
        <dbReference type="EMBL" id="GAI39403.1"/>
    </source>
</evidence>